<dbReference type="EMBL" id="JAIWYP010000002">
    <property type="protein sequence ID" value="KAH3873221.1"/>
    <property type="molecule type" value="Genomic_DNA"/>
</dbReference>
<name>A0A9D4MDL5_DREPO</name>
<keyword evidence="1" id="KW-1133">Transmembrane helix</keyword>
<accession>A0A9D4MDL5</accession>
<keyword evidence="3" id="KW-1185">Reference proteome</keyword>
<keyword evidence="1" id="KW-0472">Membrane</keyword>
<dbReference type="AlphaFoldDB" id="A0A9D4MDL5"/>
<evidence type="ECO:0000256" key="1">
    <source>
        <dbReference type="SAM" id="Phobius"/>
    </source>
</evidence>
<organism evidence="2 3">
    <name type="scientific">Dreissena polymorpha</name>
    <name type="common">Zebra mussel</name>
    <name type="synonym">Mytilus polymorpha</name>
    <dbReference type="NCBI Taxonomy" id="45954"/>
    <lineage>
        <taxon>Eukaryota</taxon>
        <taxon>Metazoa</taxon>
        <taxon>Spiralia</taxon>
        <taxon>Lophotrochozoa</taxon>
        <taxon>Mollusca</taxon>
        <taxon>Bivalvia</taxon>
        <taxon>Autobranchia</taxon>
        <taxon>Heteroconchia</taxon>
        <taxon>Euheterodonta</taxon>
        <taxon>Imparidentia</taxon>
        <taxon>Neoheterodontei</taxon>
        <taxon>Myida</taxon>
        <taxon>Dreissenoidea</taxon>
        <taxon>Dreissenidae</taxon>
        <taxon>Dreissena</taxon>
    </lineage>
</organism>
<gene>
    <name evidence="2" type="ORF">DPMN_036450</name>
</gene>
<reference evidence="2" key="2">
    <citation type="submission" date="2020-11" db="EMBL/GenBank/DDBJ databases">
        <authorList>
            <person name="McCartney M.A."/>
            <person name="Auch B."/>
            <person name="Kono T."/>
            <person name="Mallez S."/>
            <person name="Becker A."/>
            <person name="Gohl D.M."/>
            <person name="Silverstein K.A.T."/>
            <person name="Koren S."/>
            <person name="Bechman K.B."/>
            <person name="Herman A."/>
            <person name="Abrahante J.E."/>
            <person name="Garbe J."/>
        </authorList>
    </citation>
    <scope>NUCLEOTIDE SEQUENCE</scope>
    <source>
        <strain evidence="2">Duluth1</strain>
        <tissue evidence="2">Whole animal</tissue>
    </source>
</reference>
<reference evidence="2" key="1">
    <citation type="journal article" date="2019" name="bioRxiv">
        <title>The Genome of the Zebra Mussel, Dreissena polymorpha: A Resource for Invasive Species Research.</title>
        <authorList>
            <person name="McCartney M.A."/>
            <person name="Auch B."/>
            <person name="Kono T."/>
            <person name="Mallez S."/>
            <person name="Zhang Y."/>
            <person name="Obille A."/>
            <person name="Becker A."/>
            <person name="Abrahante J.E."/>
            <person name="Garbe J."/>
            <person name="Badalamenti J.P."/>
            <person name="Herman A."/>
            <person name="Mangelson H."/>
            <person name="Liachko I."/>
            <person name="Sullivan S."/>
            <person name="Sone E.D."/>
            <person name="Koren S."/>
            <person name="Silverstein K.A.T."/>
            <person name="Beckman K.B."/>
            <person name="Gohl D.M."/>
        </authorList>
    </citation>
    <scope>NUCLEOTIDE SEQUENCE</scope>
    <source>
        <strain evidence="2">Duluth1</strain>
        <tissue evidence="2">Whole animal</tissue>
    </source>
</reference>
<comment type="caution">
    <text evidence="2">The sequence shown here is derived from an EMBL/GenBank/DDBJ whole genome shotgun (WGS) entry which is preliminary data.</text>
</comment>
<proteinExistence type="predicted"/>
<evidence type="ECO:0000313" key="3">
    <source>
        <dbReference type="Proteomes" id="UP000828390"/>
    </source>
</evidence>
<evidence type="ECO:0000313" key="2">
    <source>
        <dbReference type="EMBL" id="KAH3873221.1"/>
    </source>
</evidence>
<sequence>MRRPRWFLHTFPQLQVTDPSLFVVGWAGRVDSIKSVHVSLSSSPLSVDSGMSFICGVCSCSLGVPSRGLQFGMLPLVPLFQSVPGAICLSSVTFLVLVVIQSFLEVTGASRYRISLNTVLRLLLNQHHQHGFRRLRMFRPFTSMNILIAVGPQW</sequence>
<feature type="transmembrane region" description="Helical" evidence="1">
    <location>
        <begin position="83"/>
        <end position="104"/>
    </location>
</feature>
<keyword evidence="1" id="KW-0812">Transmembrane</keyword>
<dbReference type="Proteomes" id="UP000828390">
    <property type="component" value="Unassembled WGS sequence"/>
</dbReference>
<protein>
    <submittedName>
        <fullName evidence="2">Uncharacterized protein</fullName>
    </submittedName>
</protein>